<evidence type="ECO:0000313" key="8">
    <source>
        <dbReference type="Proteomes" id="UP000582974"/>
    </source>
</evidence>
<dbReference type="PANTHER" id="PTHR30413">
    <property type="entry name" value="INNER MEMBRANE TRANSPORT PERMEASE"/>
    <property type="match status" value="1"/>
</dbReference>
<dbReference type="Proteomes" id="UP000582974">
    <property type="component" value="Unassembled WGS sequence"/>
</dbReference>
<keyword evidence="5" id="KW-0812">Transmembrane</keyword>
<keyword evidence="8" id="KW-1185">Reference proteome</keyword>
<dbReference type="PANTHER" id="PTHR30413:SF8">
    <property type="entry name" value="TRANSPORT PERMEASE PROTEIN"/>
    <property type="match status" value="1"/>
</dbReference>
<feature type="transmembrane region" description="Helical" evidence="5">
    <location>
        <begin position="176"/>
        <end position="201"/>
    </location>
</feature>
<name>A0A837ZV09_9PSEU</name>
<keyword evidence="3" id="KW-0813">Transport</keyword>
<evidence type="ECO:0000256" key="2">
    <source>
        <dbReference type="ARBA" id="ARBA00007783"/>
    </source>
</evidence>
<feature type="transmembrane region" description="Helical" evidence="5">
    <location>
        <begin position="94"/>
        <end position="111"/>
    </location>
</feature>
<feature type="transmembrane region" description="Helical" evidence="5">
    <location>
        <begin position="151"/>
        <end position="170"/>
    </location>
</feature>
<evidence type="ECO:0000256" key="5">
    <source>
        <dbReference type="SAM" id="Phobius"/>
    </source>
</evidence>
<feature type="domain" description="ABC transmembrane type-2" evidence="6">
    <location>
        <begin position="64"/>
        <end position="304"/>
    </location>
</feature>
<feature type="transmembrane region" description="Helical" evidence="5">
    <location>
        <begin position="282"/>
        <end position="302"/>
    </location>
</feature>
<evidence type="ECO:0000256" key="4">
    <source>
        <dbReference type="ARBA" id="ARBA00022519"/>
    </source>
</evidence>
<dbReference type="GO" id="GO:0005886">
    <property type="term" value="C:plasma membrane"/>
    <property type="evidence" value="ECO:0007669"/>
    <property type="project" value="UniProtKB-SubCell"/>
</dbReference>
<dbReference type="RefSeq" id="WP_180890854.1">
    <property type="nucleotide sequence ID" value="NZ_JACCKD010000001.1"/>
</dbReference>
<reference evidence="7 8" key="1">
    <citation type="submission" date="2020-07" db="EMBL/GenBank/DDBJ databases">
        <title>Genome of Haloechinothrix sp.</title>
        <authorList>
            <person name="Tang S.-K."/>
            <person name="Yang L."/>
            <person name="Zhu W.-Y."/>
        </authorList>
    </citation>
    <scope>NUCLEOTIDE SEQUENCE [LARGE SCALE GENOMIC DNA]</scope>
    <source>
        <strain evidence="7 8">YIM 98757</strain>
    </source>
</reference>
<comment type="subcellular location">
    <subcellularLocation>
        <location evidence="1">Cell inner membrane</location>
        <topology evidence="1">Multi-pass membrane protein</topology>
    </subcellularLocation>
</comment>
<dbReference type="AlphaFoldDB" id="A0A837ZV09"/>
<keyword evidence="5" id="KW-0472">Membrane</keyword>
<protein>
    <submittedName>
        <fullName evidence="7">ABC transporter permease</fullName>
    </submittedName>
</protein>
<organism evidence="7 8">
    <name type="scientific">Haloechinothrix aidingensis</name>
    <dbReference type="NCBI Taxonomy" id="2752311"/>
    <lineage>
        <taxon>Bacteria</taxon>
        <taxon>Bacillati</taxon>
        <taxon>Actinomycetota</taxon>
        <taxon>Actinomycetes</taxon>
        <taxon>Pseudonocardiales</taxon>
        <taxon>Pseudonocardiaceae</taxon>
        <taxon>Haloechinothrix</taxon>
    </lineage>
</organism>
<evidence type="ECO:0000256" key="3">
    <source>
        <dbReference type="ARBA" id="ARBA00022448"/>
    </source>
</evidence>
<evidence type="ECO:0000313" key="7">
    <source>
        <dbReference type="EMBL" id="MBA0123924.1"/>
    </source>
</evidence>
<gene>
    <name evidence="7" type="ORF">H0B56_00015</name>
</gene>
<feature type="transmembrane region" description="Helical" evidence="5">
    <location>
        <begin position="67"/>
        <end position="88"/>
    </location>
</feature>
<comment type="caution">
    <text evidence="7">The sequence shown here is derived from an EMBL/GenBank/DDBJ whole genome shotgun (WGS) entry which is preliminary data.</text>
</comment>
<dbReference type="EMBL" id="JACCKD010000001">
    <property type="protein sequence ID" value="MBA0123924.1"/>
    <property type="molecule type" value="Genomic_DNA"/>
</dbReference>
<evidence type="ECO:0000256" key="1">
    <source>
        <dbReference type="ARBA" id="ARBA00004429"/>
    </source>
</evidence>
<keyword evidence="5" id="KW-1133">Transmembrane helix</keyword>
<dbReference type="GO" id="GO:0015920">
    <property type="term" value="P:lipopolysaccharide transport"/>
    <property type="evidence" value="ECO:0007669"/>
    <property type="project" value="TreeGrafter"/>
</dbReference>
<keyword evidence="4" id="KW-1003">Cell membrane</keyword>
<dbReference type="InterPro" id="IPR047817">
    <property type="entry name" value="ABC2_TM_bact-type"/>
</dbReference>
<sequence>MPSSTTGEQPGEPDPAELAARYGLARTTARPSLLGYLQQLWQRRDFIRAYSSARATAQYSASRLGQLWQIVTPLLNAGVYFILFGVLLQLDRGIANFPAYLVTGVFAFTFMQRSLNNGAKAIGDNLALVRALHFPRAMLPLSSVFVELRQIMISMCALFLIIPLTGIIKGTGDTIMWSWLLIVPVVGLHMLFNIGISLVMARIGAVSQDINQLLPVLTRIWFYSSGVFYNIKYFGERIEPDWLQAILFPIIKLNPGAVFLDLYRTVLIESHEPLNLPLGLNVWEAATGWAVLFLVGGFLFFWRKEEVYGRG</sequence>
<accession>A0A837ZV09</accession>
<evidence type="ECO:0000259" key="6">
    <source>
        <dbReference type="PROSITE" id="PS51012"/>
    </source>
</evidence>
<dbReference type="PROSITE" id="PS51012">
    <property type="entry name" value="ABC_TM2"/>
    <property type="match status" value="1"/>
</dbReference>
<proteinExistence type="inferred from homology"/>
<keyword evidence="4" id="KW-0997">Cell inner membrane</keyword>
<comment type="similarity">
    <text evidence="2">Belongs to the ABC-2 integral membrane protein family.</text>
</comment>